<dbReference type="Proteomes" id="UP000836402">
    <property type="component" value="Unassembled WGS sequence"/>
</dbReference>
<protein>
    <recommendedName>
        <fullName evidence="5">MalT-like TPR region domain-containing protein</fullName>
    </recommendedName>
</protein>
<organism evidence="2 3">
    <name type="scientific">Tilletia caries</name>
    <name type="common">wheat bunt fungus</name>
    <dbReference type="NCBI Taxonomy" id="13290"/>
    <lineage>
        <taxon>Eukaryota</taxon>
        <taxon>Fungi</taxon>
        <taxon>Dikarya</taxon>
        <taxon>Basidiomycota</taxon>
        <taxon>Ustilaginomycotina</taxon>
        <taxon>Exobasidiomycetes</taxon>
        <taxon>Tilletiales</taxon>
        <taxon>Tilletiaceae</taxon>
        <taxon>Tilletia</taxon>
    </lineage>
</organism>
<gene>
    <name evidence="2" type="ORF">A4X03_0g7773</name>
    <name evidence="1" type="ORF">JKIAZH3_G5034</name>
</gene>
<evidence type="ECO:0000313" key="1">
    <source>
        <dbReference type="EMBL" id="CAD6938450.1"/>
    </source>
</evidence>
<keyword evidence="4" id="KW-1185">Reference proteome</keyword>
<evidence type="ECO:0000313" key="4">
    <source>
        <dbReference type="Proteomes" id="UP000836402"/>
    </source>
</evidence>
<dbReference type="Proteomes" id="UP000077671">
    <property type="component" value="Unassembled WGS sequence"/>
</dbReference>
<dbReference type="AlphaFoldDB" id="A0A177TEW3"/>
<dbReference type="Gene3D" id="1.25.40.10">
    <property type="entry name" value="Tetratricopeptide repeat domain"/>
    <property type="match status" value="2"/>
</dbReference>
<accession>A0A177TEW3</accession>
<dbReference type="InterPro" id="IPR011990">
    <property type="entry name" value="TPR-like_helical_dom_sf"/>
</dbReference>
<comment type="caution">
    <text evidence="2">The sequence shown here is derived from an EMBL/GenBank/DDBJ whole genome shotgun (WGS) entry which is preliminary data.</text>
</comment>
<dbReference type="EMBL" id="CAJHJG010004104">
    <property type="protein sequence ID" value="CAD6938450.1"/>
    <property type="molecule type" value="Genomic_DNA"/>
</dbReference>
<reference evidence="2" key="2">
    <citation type="journal article" date="2019" name="IMA Fungus">
        <title>Genome sequencing and comparison of five Tilletia species to identify candidate genes for the detection of regulated species infecting wheat.</title>
        <authorList>
            <person name="Nguyen H.D.T."/>
            <person name="Sultana T."/>
            <person name="Kesanakurti P."/>
            <person name="Hambleton S."/>
        </authorList>
    </citation>
    <scope>NUCLEOTIDE SEQUENCE</scope>
    <source>
        <strain evidence="2">DAOMC 238032</strain>
    </source>
</reference>
<evidence type="ECO:0008006" key="5">
    <source>
        <dbReference type="Google" id="ProtNLM"/>
    </source>
</evidence>
<proteinExistence type="predicted"/>
<dbReference type="EMBL" id="LWDD02001992">
    <property type="protein sequence ID" value="KAE8243412.1"/>
    <property type="molecule type" value="Genomic_DNA"/>
</dbReference>
<reference evidence="1" key="3">
    <citation type="submission" date="2020-10" db="EMBL/GenBank/DDBJ databases">
        <authorList>
            <person name="Sedaghatjoo S."/>
        </authorList>
    </citation>
    <scope>NUCLEOTIDE SEQUENCE</scope>
    <source>
        <strain evidence="1">AZH3</strain>
    </source>
</reference>
<dbReference type="SUPFAM" id="SSF48452">
    <property type="entry name" value="TPR-like"/>
    <property type="match status" value="1"/>
</dbReference>
<evidence type="ECO:0000313" key="3">
    <source>
        <dbReference type="Proteomes" id="UP000077671"/>
    </source>
</evidence>
<name>A0A177TEW3_9BASI</name>
<evidence type="ECO:0000313" key="2">
    <source>
        <dbReference type="EMBL" id="KAE8243412.1"/>
    </source>
</evidence>
<sequence>MDHFAPAKREEVVKALREAQASARAVQRTQDPAERFQRTNLLVMSLVKYWAVLVEIGKKDAACSIIAEAITQLRLLRAALPGHFDELMAALLHDYATGLEDVGRVEDALKAMEECVTVQRSVYNTDPATHEKELASMLTTYSDMMGSAGRHQAALKASEEEDDALKAIEEGVGIHRAIQKANPQAPAADEDFGNCLMTLAYRLGKATRFEEALTACDEGIAMFRSLHIDAMTAQSLISHPSWLSSAERNISEILTTVEEALKLYENLIKTQPEIHGVNLANTFSVYSVRLNQARRFEEAVDFARQAHKAYEVLHAANPERHETMFNATRNNYSTFLLDLAKDDLEDTAPPAY</sequence>
<reference evidence="2" key="1">
    <citation type="submission" date="2016-04" db="EMBL/GenBank/DDBJ databases">
        <authorList>
            <person name="Nguyen H.D."/>
            <person name="Kesanakurti P."/>
            <person name="Cullis J."/>
            <person name="Levesque C.A."/>
            <person name="Hambleton S."/>
        </authorList>
    </citation>
    <scope>NUCLEOTIDE SEQUENCE</scope>
    <source>
        <strain evidence="2">DAOMC 238032</strain>
    </source>
</reference>